<evidence type="ECO:0000259" key="3">
    <source>
        <dbReference type="Pfam" id="PF21601"/>
    </source>
</evidence>
<dbReference type="InterPro" id="IPR019859">
    <property type="entry name" value="Motility-assoc_prot_GldM"/>
</dbReference>
<reference evidence="6" key="1">
    <citation type="submission" date="2016-11" db="EMBL/GenBank/DDBJ databases">
        <title>Trade-off between light-utilization and light-protection in marine flavobacteria.</title>
        <authorList>
            <person name="Kumagai Y."/>
            <person name="Yoshizawa S."/>
            <person name="Kogure K."/>
        </authorList>
    </citation>
    <scope>NUCLEOTIDE SEQUENCE [LARGE SCALE GENOMIC DNA]</scope>
    <source>
        <strain evidence="6">SG-18</strain>
    </source>
</reference>
<accession>A0A2S7TAL6</accession>
<dbReference type="OrthoDB" id="1490890at2"/>
<proteinExistence type="predicted"/>
<dbReference type="InterPro" id="IPR048406">
    <property type="entry name" value="GldM_Ig-like-2"/>
</dbReference>
<dbReference type="AlphaFoldDB" id="A0A2S7TAL6"/>
<evidence type="ECO:0000313" key="5">
    <source>
        <dbReference type="EMBL" id="PQJ16611.1"/>
    </source>
</evidence>
<dbReference type="Proteomes" id="UP000239366">
    <property type="component" value="Unassembled WGS sequence"/>
</dbReference>
<feature type="domain" description="Gliding motility-associated protein GldM C-terminal" evidence="1">
    <location>
        <begin position="414"/>
        <end position="518"/>
    </location>
</feature>
<feature type="domain" description="Gliding motility-associated protein GldM second immunoglobulin-like" evidence="4">
    <location>
        <begin position="333"/>
        <end position="411"/>
    </location>
</feature>
<evidence type="ECO:0000259" key="4">
    <source>
        <dbReference type="Pfam" id="PF21602"/>
    </source>
</evidence>
<protein>
    <submittedName>
        <fullName evidence="5">Gliding motility protein GldM</fullName>
    </submittedName>
</protein>
<dbReference type="NCBIfam" id="TIGR03517">
    <property type="entry name" value="GldM_gliding"/>
    <property type="match status" value="1"/>
</dbReference>
<evidence type="ECO:0000259" key="1">
    <source>
        <dbReference type="Pfam" id="PF12080"/>
    </source>
</evidence>
<organism evidence="5 6">
    <name type="scientific">Aureicoccus marinus</name>
    <dbReference type="NCBI Taxonomy" id="754435"/>
    <lineage>
        <taxon>Bacteria</taxon>
        <taxon>Pseudomonadati</taxon>
        <taxon>Bacteroidota</taxon>
        <taxon>Flavobacteriia</taxon>
        <taxon>Flavobacteriales</taxon>
        <taxon>Flavobacteriaceae</taxon>
        <taxon>Aureicoccus</taxon>
    </lineage>
</organism>
<dbReference type="RefSeq" id="WP_105002280.1">
    <property type="nucleotide sequence ID" value="NZ_MQVX01000001.1"/>
</dbReference>
<dbReference type="Pfam" id="PF12080">
    <property type="entry name" value="GldM_4th"/>
    <property type="match status" value="1"/>
</dbReference>
<sequence>MAGGKQTPRQKMINLMYLVFIAMLALNMSKEVLAAFGTMNERFEDDNAKKIASNDAFLESLEIKKGEDPTKYEALYNKAEQVKTLSKEYFDYLQELKTAMTADVDDPKDYQVMDKADYLDNEFFEGEGYKPAGQEFIDRVNNYREAILKVIDGEKMTAAEESIKGRFNTDEVENREKIMVKWLEYNYKGYPLIASLTKITQLQNDIQATEQDILSGMLQGNYQQALALNTYSTLLQPSKTAFYAGEKFSGRLAIGKTDASATPKRAELKLDGRSLSEGRDYKLVSGGVELLFGAGNAGDHELSGKLFYDQDGEETEVEVTNSRFSTINKPNAANIAADKMNVVYRGVANPMTISIPGIAEDKVTASAPGLRRVRGSKYIMNPGSGREVTINASGVLPDGTTIRTPAKFRIKDIPRPSGTLRGEAGSVKMPKRNLEIATVGAMLEDFDFDLNIAVSEFKFKVPGQPTVVVKGNRMNAQAKSTIRRAKRGDNVQIFDIKAYITNNRNYKLKKVSPVVVELTN</sequence>
<dbReference type="Pfam" id="PF21601">
    <property type="entry name" value="GldM_2nd"/>
    <property type="match status" value="1"/>
</dbReference>
<dbReference type="Pfam" id="PF21602">
    <property type="entry name" value="GldM_3rd"/>
    <property type="match status" value="1"/>
</dbReference>
<feature type="domain" description="Gliding motility-associated protein GldM first immunoglobulin-like" evidence="3">
    <location>
        <begin position="223"/>
        <end position="327"/>
    </location>
</feature>
<dbReference type="InterPro" id="IPR022720">
    <property type="entry name" value="Motility-assoc_prot_GldM_N"/>
</dbReference>
<feature type="domain" description="Gliding motility-associated protein GldM N-terminal" evidence="2">
    <location>
        <begin position="31"/>
        <end position="219"/>
    </location>
</feature>
<dbReference type="InterPro" id="IPR022719">
    <property type="entry name" value="Motility-assoc_prot_GldM_C"/>
</dbReference>
<evidence type="ECO:0000313" key="6">
    <source>
        <dbReference type="Proteomes" id="UP000239366"/>
    </source>
</evidence>
<keyword evidence="6" id="KW-1185">Reference proteome</keyword>
<evidence type="ECO:0000259" key="2">
    <source>
        <dbReference type="Pfam" id="PF12081"/>
    </source>
</evidence>
<name>A0A2S7TAL6_9FLAO</name>
<dbReference type="EMBL" id="MQVX01000001">
    <property type="protein sequence ID" value="PQJ16611.1"/>
    <property type="molecule type" value="Genomic_DNA"/>
</dbReference>
<comment type="caution">
    <text evidence="5">The sequence shown here is derived from an EMBL/GenBank/DDBJ whole genome shotgun (WGS) entry which is preliminary data.</text>
</comment>
<dbReference type="InterPro" id="IPR048405">
    <property type="entry name" value="GldM_Ig-like-1"/>
</dbReference>
<gene>
    <name evidence="5" type="ORF">BST99_13600</name>
</gene>
<dbReference type="Pfam" id="PF12081">
    <property type="entry name" value="GldM_1st"/>
    <property type="match status" value="1"/>
</dbReference>